<feature type="transmembrane region" description="Helical" evidence="1">
    <location>
        <begin position="40"/>
        <end position="59"/>
    </location>
</feature>
<dbReference type="EMBL" id="JAJJHW010003411">
    <property type="protein sequence ID" value="KAH8356663.1"/>
    <property type="molecule type" value="Genomic_DNA"/>
</dbReference>
<keyword evidence="1" id="KW-0472">Membrane</keyword>
<name>A0AAD4JRT5_9MUSC</name>
<keyword evidence="1" id="KW-1133">Transmembrane helix</keyword>
<dbReference type="Proteomes" id="UP001200034">
    <property type="component" value="Unassembled WGS sequence"/>
</dbReference>
<feature type="non-terminal residue" evidence="2">
    <location>
        <position position="75"/>
    </location>
</feature>
<dbReference type="AlphaFoldDB" id="A0AAD4JRT5"/>
<keyword evidence="1" id="KW-0812">Transmembrane</keyword>
<sequence>MTPTEVERLQILSLESLQAVNIKNTKHLNYIKTHSTSNSIAIFCLLGTLTISIVITKCCTKPKENIIIKEIVQVP</sequence>
<reference evidence="2" key="1">
    <citation type="journal article" date="2021" name="Mol. Ecol. Resour.">
        <title>Phylogenomic analyses of the genus Drosophila reveals genomic signals of climate adaptation.</title>
        <authorList>
            <person name="Li F."/>
            <person name="Rane R.V."/>
            <person name="Luria V."/>
            <person name="Xiong Z."/>
            <person name="Chen J."/>
            <person name="Li Z."/>
            <person name="Catullo R.A."/>
            <person name="Griffin P.C."/>
            <person name="Schiffer M."/>
            <person name="Pearce S."/>
            <person name="Lee S.F."/>
            <person name="McElroy K."/>
            <person name="Stocker A."/>
            <person name="Shirriffs J."/>
            <person name="Cockerell F."/>
            <person name="Coppin C."/>
            <person name="Sgro C.M."/>
            <person name="Karger A."/>
            <person name="Cain J.W."/>
            <person name="Weber J.A."/>
            <person name="Santpere G."/>
            <person name="Kirschner M.W."/>
            <person name="Hoffmann A.A."/>
            <person name="Oakeshott J.G."/>
            <person name="Zhang G."/>
        </authorList>
    </citation>
    <scope>NUCLEOTIDE SEQUENCE</scope>
    <source>
        <strain evidence="2">BGI-SZ-2011g</strain>
    </source>
</reference>
<accession>A0AAD4JRT5</accession>
<comment type="caution">
    <text evidence="2">The sequence shown here is derived from an EMBL/GenBank/DDBJ whole genome shotgun (WGS) entry which is preliminary data.</text>
</comment>
<protein>
    <submittedName>
        <fullName evidence="2">Uncharacterized protein</fullName>
    </submittedName>
</protein>
<evidence type="ECO:0000313" key="3">
    <source>
        <dbReference type="Proteomes" id="UP001200034"/>
    </source>
</evidence>
<keyword evidence="3" id="KW-1185">Reference proteome</keyword>
<proteinExistence type="predicted"/>
<organism evidence="2 3">
    <name type="scientific">Drosophila rubida</name>
    <dbReference type="NCBI Taxonomy" id="30044"/>
    <lineage>
        <taxon>Eukaryota</taxon>
        <taxon>Metazoa</taxon>
        <taxon>Ecdysozoa</taxon>
        <taxon>Arthropoda</taxon>
        <taxon>Hexapoda</taxon>
        <taxon>Insecta</taxon>
        <taxon>Pterygota</taxon>
        <taxon>Neoptera</taxon>
        <taxon>Endopterygota</taxon>
        <taxon>Diptera</taxon>
        <taxon>Brachycera</taxon>
        <taxon>Muscomorpha</taxon>
        <taxon>Ephydroidea</taxon>
        <taxon>Drosophilidae</taxon>
        <taxon>Drosophila</taxon>
    </lineage>
</organism>
<evidence type="ECO:0000256" key="1">
    <source>
        <dbReference type="SAM" id="Phobius"/>
    </source>
</evidence>
<gene>
    <name evidence="2" type="ORF">KR093_008897</name>
</gene>
<evidence type="ECO:0000313" key="2">
    <source>
        <dbReference type="EMBL" id="KAH8356663.1"/>
    </source>
</evidence>